<feature type="region of interest" description="Disordered" evidence="1">
    <location>
        <begin position="493"/>
        <end position="542"/>
    </location>
</feature>
<protein>
    <recommendedName>
        <fullName evidence="2">Ribosomal protein eL8/eL30/eS12/Gadd45 domain-containing protein</fullName>
    </recommendedName>
</protein>
<dbReference type="GO" id="GO:0043021">
    <property type="term" value="F:ribonucleoprotein complex binding"/>
    <property type="evidence" value="ECO:0007669"/>
    <property type="project" value="TreeGrafter"/>
</dbReference>
<dbReference type="GO" id="GO:0005739">
    <property type="term" value="C:mitochondrion"/>
    <property type="evidence" value="ECO:0007669"/>
    <property type="project" value="TreeGrafter"/>
</dbReference>
<dbReference type="SUPFAM" id="SSF55315">
    <property type="entry name" value="L30e-like"/>
    <property type="match status" value="1"/>
</dbReference>
<organism evidence="3 4">
    <name type="scientific">Acanthamoeba castellanii (strain ATCC 30010 / Neff)</name>
    <dbReference type="NCBI Taxonomy" id="1257118"/>
    <lineage>
        <taxon>Eukaryota</taxon>
        <taxon>Amoebozoa</taxon>
        <taxon>Discosea</taxon>
        <taxon>Longamoebia</taxon>
        <taxon>Centramoebida</taxon>
        <taxon>Acanthamoebidae</taxon>
        <taxon>Acanthamoeba</taxon>
    </lineage>
</organism>
<evidence type="ECO:0000256" key="1">
    <source>
        <dbReference type="SAM" id="MobiDB-lite"/>
    </source>
</evidence>
<evidence type="ECO:0000313" key="4">
    <source>
        <dbReference type="Proteomes" id="UP000011083"/>
    </source>
</evidence>
<dbReference type="GeneID" id="14925046"/>
<dbReference type="OMA" id="EATHAQW"/>
<feature type="domain" description="Ribosomal protein eL8/eL30/eS12/Gadd45" evidence="2">
    <location>
        <begin position="382"/>
        <end position="474"/>
    </location>
</feature>
<name>L8HI21_ACACF</name>
<dbReference type="EMBL" id="KB007840">
    <property type="protein sequence ID" value="ELR24046.1"/>
    <property type="molecule type" value="Genomic_DNA"/>
</dbReference>
<sequence length="563" mass="61145">MQREQPGMPPPLGRGGQQQRGGGQEAPGRGRGKPKPTKEVQLWDAIVAAAAKQQRRSQHQQHHQQHTRPKLLRPGERPASAPARQQPLKPTTATSPGDAQPSPPSPPAAAAAAPVAVASPAPPKSGKAATAVTTTTATTATTATTRSKGAGGAPRKAKHHHHPQQQQQRQQNTNWASNQRHIAFRGKERETPKPTKPSKLKRVILLERAKADALLQPPPPPTPAQPGTPPPGDEAEAEGQEQEQEDIHATHEAHGRDEPCFPVPGLPSQIDHHHGDGDEAAAGEKTREAYGDAGARGGGGGGSFTDTEVAPLAPPAAAPAEIDHYDYDSPPPSPPPGAAEVQSIDATYCKQVISVELNQVMRQLLQELTRFQERARTKNPDKARSNKKRYVCGLREVLRSVERRKARCVVVTPNIERISSPEGGLFEAVEAIVRTSQQHRIIVIFAMTRTSLGKAISKRLKIAALAILDPSGAEEYYKQALALAHKGRLDYRRMHKRKSQQHQQQQHQQQHQQHNIPKPLPPPSGQPSKAGQPQPPLEEVLPQLIQQVINERLRTELLIDDAT</sequence>
<dbReference type="Gene3D" id="3.30.1330.30">
    <property type="match status" value="1"/>
</dbReference>
<reference evidence="3 4" key="1">
    <citation type="journal article" date="2013" name="Genome Biol.">
        <title>Genome of Acanthamoeba castellanii highlights extensive lateral gene transfer and early evolution of tyrosine kinase signaling.</title>
        <authorList>
            <person name="Clarke M."/>
            <person name="Lohan A.J."/>
            <person name="Liu B."/>
            <person name="Lagkouvardos I."/>
            <person name="Roy S."/>
            <person name="Zafar N."/>
            <person name="Bertelli C."/>
            <person name="Schilde C."/>
            <person name="Kianianmomeni A."/>
            <person name="Burglin T.R."/>
            <person name="Frech C."/>
            <person name="Turcotte B."/>
            <person name="Kopec K.O."/>
            <person name="Synnott J.M."/>
            <person name="Choo C."/>
            <person name="Paponov I."/>
            <person name="Finkler A."/>
            <person name="Soon Heng Tan C."/>
            <person name="Hutchins A.P."/>
            <person name="Weinmeier T."/>
            <person name="Rattei T."/>
            <person name="Chu J.S."/>
            <person name="Gimenez G."/>
            <person name="Irimia M."/>
            <person name="Rigden D.J."/>
            <person name="Fitzpatrick D.A."/>
            <person name="Lorenzo-Morales J."/>
            <person name="Bateman A."/>
            <person name="Chiu C.H."/>
            <person name="Tang P."/>
            <person name="Hegemann P."/>
            <person name="Fromm H."/>
            <person name="Raoult D."/>
            <person name="Greub G."/>
            <person name="Miranda-Saavedra D."/>
            <person name="Chen N."/>
            <person name="Nash P."/>
            <person name="Ginger M.L."/>
            <person name="Horn M."/>
            <person name="Schaap P."/>
            <person name="Caler L."/>
            <person name="Loftus B."/>
        </authorList>
    </citation>
    <scope>NUCLEOTIDE SEQUENCE [LARGE SCALE GENOMIC DNA]</scope>
    <source>
        <strain evidence="3 4">Neff</strain>
    </source>
</reference>
<dbReference type="AlphaFoldDB" id="L8HI21"/>
<dbReference type="Proteomes" id="UP000011083">
    <property type="component" value="Unassembled WGS sequence"/>
</dbReference>
<dbReference type="KEGG" id="acan:ACA1_144370"/>
<feature type="compositionally biased region" description="Low complexity" evidence="1">
    <location>
        <begin position="501"/>
        <end position="514"/>
    </location>
</feature>
<feature type="region of interest" description="Disordered" evidence="1">
    <location>
        <begin position="1"/>
        <end position="341"/>
    </location>
</feature>
<feature type="compositionally biased region" description="Gly residues" evidence="1">
    <location>
        <begin position="13"/>
        <end position="25"/>
    </location>
</feature>
<feature type="compositionally biased region" description="Pro residues" evidence="1">
    <location>
        <begin position="216"/>
        <end position="232"/>
    </location>
</feature>
<dbReference type="GO" id="GO:1990904">
    <property type="term" value="C:ribonucleoprotein complex"/>
    <property type="evidence" value="ECO:0007669"/>
    <property type="project" value="TreeGrafter"/>
</dbReference>
<proteinExistence type="predicted"/>
<dbReference type="GO" id="GO:0003730">
    <property type="term" value="F:mRNA 3'-UTR binding"/>
    <property type="evidence" value="ECO:0007669"/>
    <property type="project" value="TreeGrafter"/>
</dbReference>
<dbReference type="RefSeq" id="XP_004353574.1">
    <property type="nucleotide sequence ID" value="XM_004353522.1"/>
</dbReference>
<dbReference type="InterPro" id="IPR029064">
    <property type="entry name" value="Ribosomal_eL30-like_sf"/>
</dbReference>
<dbReference type="STRING" id="1257118.L8HI21"/>
<feature type="compositionally biased region" description="Basic residues" evidence="1">
    <location>
        <begin position="53"/>
        <end position="71"/>
    </location>
</feature>
<dbReference type="VEuPathDB" id="AmoebaDB:ACA1_144370"/>
<dbReference type="InterPro" id="IPR040051">
    <property type="entry name" value="SECISBP2"/>
</dbReference>
<keyword evidence="4" id="KW-1185">Reference proteome</keyword>
<dbReference type="GO" id="GO:0035368">
    <property type="term" value="F:selenocysteine insertion sequence binding"/>
    <property type="evidence" value="ECO:0007669"/>
    <property type="project" value="InterPro"/>
</dbReference>
<dbReference type="PANTHER" id="PTHR13284:SF4">
    <property type="entry name" value="C2H2-TYPE DOMAIN-CONTAINING PROTEIN"/>
    <property type="match status" value="1"/>
</dbReference>
<dbReference type="OrthoDB" id="263617at2759"/>
<feature type="compositionally biased region" description="Low complexity" evidence="1">
    <location>
        <begin position="108"/>
        <end position="145"/>
    </location>
</feature>
<dbReference type="Pfam" id="PF01248">
    <property type="entry name" value="Ribosomal_L7Ae"/>
    <property type="match status" value="1"/>
</dbReference>
<feature type="compositionally biased region" description="Basic and acidic residues" evidence="1">
    <location>
        <begin position="245"/>
        <end position="259"/>
    </location>
</feature>
<dbReference type="InterPro" id="IPR004038">
    <property type="entry name" value="Ribosomal_eL8/eL30/eS12/Gad45"/>
</dbReference>
<dbReference type="PANTHER" id="PTHR13284">
    <property type="entry name" value="GH01354P"/>
    <property type="match status" value="1"/>
</dbReference>
<gene>
    <name evidence="3" type="ORF">ACA1_144370</name>
</gene>
<feature type="compositionally biased region" description="Gly residues" evidence="1">
    <location>
        <begin position="294"/>
        <end position="303"/>
    </location>
</feature>
<accession>L8HI21</accession>
<evidence type="ECO:0000313" key="3">
    <source>
        <dbReference type="EMBL" id="ELR24046.1"/>
    </source>
</evidence>
<evidence type="ECO:0000259" key="2">
    <source>
        <dbReference type="Pfam" id="PF01248"/>
    </source>
</evidence>
<feature type="compositionally biased region" description="Basic and acidic residues" evidence="1">
    <location>
        <begin position="270"/>
        <end position="290"/>
    </location>
</feature>
<feature type="compositionally biased region" description="Acidic residues" evidence="1">
    <location>
        <begin position="233"/>
        <end position="244"/>
    </location>
</feature>